<dbReference type="RefSeq" id="WP_275036256.1">
    <property type="nucleotide sequence ID" value="NZ_CP118718.1"/>
</dbReference>
<organism evidence="1 2">
    <name type="scientific">Priestia aryabhattai</name>
    <name type="common">Bacillus aryabhattai</name>
    <dbReference type="NCBI Taxonomy" id="412384"/>
    <lineage>
        <taxon>Bacteria</taxon>
        <taxon>Bacillati</taxon>
        <taxon>Bacillota</taxon>
        <taxon>Bacilli</taxon>
        <taxon>Bacillales</taxon>
        <taxon>Bacillaceae</taxon>
        <taxon>Priestia</taxon>
    </lineage>
</organism>
<evidence type="ECO:0000313" key="2">
    <source>
        <dbReference type="Proteomes" id="UP001220217"/>
    </source>
</evidence>
<name>A0ABD7WRN5_PRIAR</name>
<gene>
    <name evidence="1" type="ORF">PWO00_18815</name>
</gene>
<dbReference type="EMBL" id="CP118718">
    <property type="protein sequence ID" value="WEA42865.1"/>
    <property type="molecule type" value="Genomic_DNA"/>
</dbReference>
<dbReference type="AlphaFoldDB" id="A0ABD7WRN5"/>
<evidence type="ECO:0000313" key="1">
    <source>
        <dbReference type="EMBL" id="WEA42865.1"/>
    </source>
</evidence>
<protein>
    <submittedName>
        <fullName evidence="1">Uncharacterized protein</fullName>
    </submittedName>
</protein>
<proteinExistence type="predicted"/>
<reference evidence="1 2" key="1">
    <citation type="submission" date="2023-02" db="EMBL/GenBank/DDBJ databases">
        <title>Complete genome sequence of Priestia aryabhattai G5MAi6, a methanol-tolerant strain isolated from tap water in Hong Kong.</title>
        <authorList>
            <person name="Leung K.M."/>
            <person name="Lai G.K.K."/>
            <person name="Griffin S.D.J."/>
        </authorList>
    </citation>
    <scope>NUCLEOTIDE SEQUENCE [LARGE SCALE GENOMIC DNA]</scope>
    <source>
        <strain evidence="1 2">G5MAi6</strain>
    </source>
</reference>
<sequence>MSRLQIESAIETLLQSLQSNSLMDKTFFWNDLKVFCKEGFLFDLQTLSIVLIEKQAVFLIDWIACLDYQVAQQLDILVLS</sequence>
<accession>A0ABD7WRN5</accession>
<dbReference type="Proteomes" id="UP001220217">
    <property type="component" value="Chromosome"/>
</dbReference>